<keyword evidence="3" id="KW-0808">Transferase</keyword>
<feature type="domain" description="Glycosyl transferase family 1" evidence="1">
    <location>
        <begin position="185"/>
        <end position="348"/>
    </location>
</feature>
<dbReference type="InterPro" id="IPR023881">
    <property type="entry name" value="Thiol_BshA"/>
</dbReference>
<keyword evidence="4" id="KW-1185">Reference proteome</keyword>
<dbReference type="STRING" id="1298598.JCM21714_337"/>
<accession>W4VF44</accession>
<protein>
    <submittedName>
        <fullName evidence="3">Glycosyltransferase</fullName>
    </submittedName>
</protein>
<dbReference type="AlphaFoldDB" id="W4VF44"/>
<name>W4VF44_9BACI</name>
<gene>
    <name evidence="3" type="ORF">JCM21714_337</name>
</gene>
<evidence type="ECO:0000259" key="1">
    <source>
        <dbReference type="Pfam" id="PF00534"/>
    </source>
</evidence>
<organism evidence="3 4">
    <name type="scientific">Gracilibacillus boraciitolerans JCM 21714</name>
    <dbReference type="NCBI Taxonomy" id="1298598"/>
    <lineage>
        <taxon>Bacteria</taxon>
        <taxon>Bacillati</taxon>
        <taxon>Bacillota</taxon>
        <taxon>Bacilli</taxon>
        <taxon>Bacillales</taxon>
        <taxon>Bacillaceae</taxon>
        <taxon>Gracilibacillus</taxon>
    </lineage>
</organism>
<evidence type="ECO:0000313" key="4">
    <source>
        <dbReference type="Proteomes" id="UP000019102"/>
    </source>
</evidence>
<dbReference type="PANTHER" id="PTHR45947:SF3">
    <property type="entry name" value="SULFOQUINOVOSYL TRANSFERASE SQD2"/>
    <property type="match status" value="1"/>
</dbReference>
<evidence type="ECO:0000313" key="3">
    <source>
        <dbReference type="EMBL" id="GAE91389.1"/>
    </source>
</evidence>
<dbReference type="eggNOG" id="COG0438">
    <property type="taxonomic scope" value="Bacteria"/>
</dbReference>
<dbReference type="Pfam" id="PF00534">
    <property type="entry name" value="Glycos_transf_1"/>
    <property type="match status" value="1"/>
</dbReference>
<dbReference type="SUPFAM" id="SSF53756">
    <property type="entry name" value="UDP-Glycosyltransferase/glycogen phosphorylase"/>
    <property type="match status" value="1"/>
</dbReference>
<dbReference type="PANTHER" id="PTHR45947">
    <property type="entry name" value="SULFOQUINOVOSYL TRANSFERASE SQD2"/>
    <property type="match status" value="1"/>
</dbReference>
<dbReference type="EMBL" id="BAVS01000001">
    <property type="protein sequence ID" value="GAE91389.1"/>
    <property type="molecule type" value="Genomic_DNA"/>
</dbReference>
<feature type="domain" description="Glycosyltransferase subfamily 4-like N-terminal" evidence="2">
    <location>
        <begin position="12"/>
        <end position="176"/>
    </location>
</feature>
<dbReference type="GO" id="GO:0016757">
    <property type="term" value="F:glycosyltransferase activity"/>
    <property type="evidence" value="ECO:0007669"/>
    <property type="project" value="InterPro"/>
</dbReference>
<dbReference type="Proteomes" id="UP000019102">
    <property type="component" value="Unassembled WGS sequence"/>
</dbReference>
<dbReference type="GO" id="GO:0071793">
    <property type="term" value="P:bacillithiol biosynthetic process"/>
    <property type="evidence" value="ECO:0007669"/>
    <property type="project" value="InterPro"/>
</dbReference>
<dbReference type="InterPro" id="IPR001296">
    <property type="entry name" value="Glyco_trans_1"/>
</dbReference>
<reference evidence="3 4" key="1">
    <citation type="journal article" date="2014" name="Genome Announc.">
        <title>Draft Genome Sequence of the Boron-Tolerant and Moderately Halotolerant Bacterium Gracilibacillus boraciitolerans JCM 21714T.</title>
        <authorList>
            <person name="Ahmed I."/>
            <person name="Oshima K."/>
            <person name="Suda W."/>
            <person name="Kitamura K."/>
            <person name="Iida T."/>
            <person name="Ohmori Y."/>
            <person name="Fujiwara T."/>
            <person name="Hattori M."/>
            <person name="Ohkuma M."/>
        </authorList>
    </citation>
    <scope>NUCLEOTIDE SEQUENCE [LARGE SCALE GENOMIC DNA]</scope>
    <source>
        <strain evidence="3 4">JCM 21714</strain>
    </source>
</reference>
<comment type="caution">
    <text evidence="3">The sequence shown here is derived from an EMBL/GenBank/DDBJ whole genome shotgun (WGS) entry which is preliminary data.</text>
</comment>
<sequence>MLKIGIICYPSVGGSGIIATELGKMLAKKGHEIHFITSSVPYRLNSFDPNIYFHEVEVNHYPVFQYPPYDLALATKVAEVIDTEQLDIIHAHYALPHAICAILAKQMAHHQVKIVTTLHGTDITVLGIDLSLKKLIRFGIEQSDAVTAVSKSLVKQTQDMIQVDCPIRVVYNFVNETEYQRQKVNLKQRYGIKSDEKVLVHISNFRKVKRLEDIIHTFHLINKNKPARLLLIGDGPEYGRIHELVKDLDLDKCVHFLGNQKNIPELLSIADIKLLLSEKESFGVVLLEAMACGVPCIGSNVGGIPEVIEDGGNRYIEELGDIEAFAARTQELLDDRVKWERFSANAKKSVLEKFSSERIREEYEAIYDEVLGKTNG</sequence>
<dbReference type="InterPro" id="IPR028098">
    <property type="entry name" value="Glyco_trans_4-like_N"/>
</dbReference>
<dbReference type="InterPro" id="IPR050194">
    <property type="entry name" value="Glycosyltransferase_grp1"/>
</dbReference>
<dbReference type="OrthoDB" id="9810929at2"/>
<proteinExistence type="predicted"/>
<dbReference type="Pfam" id="PF13439">
    <property type="entry name" value="Glyco_transf_4"/>
    <property type="match status" value="1"/>
</dbReference>
<dbReference type="Gene3D" id="3.40.50.2000">
    <property type="entry name" value="Glycogen Phosphorylase B"/>
    <property type="match status" value="2"/>
</dbReference>
<dbReference type="RefSeq" id="WP_035721112.1">
    <property type="nucleotide sequence ID" value="NZ_BAVS01000001.1"/>
</dbReference>
<dbReference type="NCBIfam" id="TIGR03999">
    <property type="entry name" value="thiol_BshA"/>
    <property type="match status" value="1"/>
</dbReference>
<evidence type="ECO:0000259" key="2">
    <source>
        <dbReference type="Pfam" id="PF13439"/>
    </source>
</evidence>